<sequence length="181" mass="20381">MSTVELSLPVSAPPPDNQPVSGRKGSKKEAPIKMSNVVYLGHIPHGFYEEQMKAYFSQFGTIVNLRLSRNKKTGASKHYAFIEFNDPDVAEIVADTMNNYLMFTSVLKCHVLPASSVHAEMWKGANRRFVVSKKKKNTTDPTTPSQEQIEKRSLRLKRRNALKTKRLQALGLNFLSSESQV</sequence>
<dbReference type="OrthoDB" id="21467at2759"/>
<dbReference type="Proteomes" id="UP000029725">
    <property type="component" value="Unassembled WGS sequence"/>
</dbReference>
<proteinExistence type="predicted"/>
<dbReference type="RefSeq" id="XP_013237130.1">
    <property type="nucleotide sequence ID" value="XM_013381676.1"/>
</dbReference>
<gene>
    <name evidence="7" type="ORF">DI09_5p500</name>
</gene>
<feature type="region of interest" description="Disordered" evidence="5">
    <location>
        <begin position="132"/>
        <end position="151"/>
    </location>
</feature>
<dbReference type="AlphaFoldDB" id="A0A098VNS6"/>
<comment type="subcellular location">
    <subcellularLocation>
        <location evidence="1">Nucleus</location>
        <location evidence="1">Nucleolus</location>
    </subcellularLocation>
</comment>
<dbReference type="EMBL" id="JMKJ01000555">
    <property type="protein sequence ID" value="KGG50703.1"/>
    <property type="molecule type" value="Genomic_DNA"/>
</dbReference>
<accession>A0A098VNS6</accession>
<dbReference type="HOGENOM" id="CLU_025741_3_2_1"/>
<dbReference type="InterPro" id="IPR000504">
    <property type="entry name" value="RRM_dom"/>
</dbReference>
<keyword evidence="2 4" id="KW-0694">RNA-binding</keyword>
<evidence type="ECO:0000313" key="7">
    <source>
        <dbReference type="EMBL" id="KGG50703.1"/>
    </source>
</evidence>
<dbReference type="SUPFAM" id="SSF54928">
    <property type="entry name" value="RNA-binding domain, RBD"/>
    <property type="match status" value="1"/>
</dbReference>
<dbReference type="Pfam" id="PF00076">
    <property type="entry name" value="RRM_1"/>
    <property type="match status" value="1"/>
</dbReference>
<dbReference type="InterPro" id="IPR035979">
    <property type="entry name" value="RBD_domain_sf"/>
</dbReference>
<comment type="caution">
    <text evidence="7">The sequence shown here is derived from an EMBL/GenBank/DDBJ whole genome shotgun (WGS) entry which is preliminary data.</text>
</comment>
<keyword evidence="8" id="KW-1185">Reference proteome</keyword>
<keyword evidence="3" id="KW-0539">Nucleus</keyword>
<dbReference type="VEuPathDB" id="MicrosporidiaDB:DI09_5p500"/>
<reference evidence="7 8" key="1">
    <citation type="submission" date="2014-04" db="EMBL/GenBank/DDBJ databases">
        <title>A new species of microsporidia sheds light on the evolution of extreme parasitism.</title>
        <authorList>
            <person name="Haag K.L."/>
            <person name="James T.Y."/>
            <person name="Larsson R."/>
            <person name="Schaer T.M."/>
            <person name="Refardt D."/>
            <person name="Pombert J.-F."/>
            <person name="Ebert D."/>
        </authorList>
    </citation>
    <scope>NUCLEOTIDE SEQUENCE [LARGE SCALE GENOMIC DNA]</scope>
    <source>
        <strain evidence="7 8">UGP3</strain>
        <tissue evidence="7">Spores</tissue>
    </source>
</reference>
<feature type="region of interest" description="Disordered" evidence="5">
    <location>
        <begin position="1"/>
        <end position="28"/>
    </location>
</feature>
<feature type="domain" description="RRM" evidence="6">
    <location>
        <begin position="36"/>
        <end position="136"/>
    </location>
</feature>
<evidence type="ECO:0000256" key="5">
    <source>
        <dbReference type="SAM" id="MobiDB-lite"/>
    </source>
</evidence>
<dbReference type="GO" id="GO:0003723">
    <property type="term" value="F:RNA binding"/>
    <property type="evidence" value="ECO:0007669"/>
    <property type="project" value="UniProtKB-UniRule"/>
</dbReference>
<dbReference type="PANTHER" id="PTHR46754">
    <property type="entry name" value="MKI67 FHA DOMAIN-INTERACTING NUCLEOLAR PHOSPHOPROTEIN"/>
    <property type="match status" value="1"/>
</dbReference>
<evidence type="ECO:0000259" key="6">
    <source>
        <dbReference type="PROSITE" id="PS50102"/>
    </source>
</evidence>
<evidence type="ECO:0000256" key="3">
    <source>
        <dbReference type="ARBA" id="ARBA00023242"/>
    </source>
</evidence>
<dbReference type="SMART" id="SM00360">
    <property type="entry name" value="RRM"/>
    <property type="match status" value="1"/>
</dbReference>
<dbReference type="CDD" id="cd12307">
    <property type="entry name" value="RRM_NIFK_like"/>
    <property type="match status" value="1"/>
</dbReference>
<evidence type="ECO:0000313" key="8">
    <source>
        <dbReference type="Proteomes" id="UP000029725"/>
    </source>
</evidence>
<dbReference type="GeneID" id="25260449"/>
<dbReference type="PROSITE" id="PS50102">
    <property type="entry name" value="RRM"/>
    <property type="match status" value="1"/>
</dbReference>
<protein>
    <recommendedName>
        <fullName evidence="6">RRM domain-containing protein</fullName>
    </recommendedName>
</protein>
<name>A0A098VNS6_9MICR</name>
<evidence type="ECO:0000256" key="1">
    <source>
        <dbReference type="ARBA" id="ARBA00004604"/>
    </source>
</evidence>
<evidence type="ECO:0000256" key="4">
    <source>
        <dbReference type="PROSITE-ProRule" id="PRU00176"/>
    </source>
</evidence>
<dbReference type="GO" id="GO:0005730">
    <property type="term" value="C:nucleolus"/>
    <property type="evidence" value="ECO:0007669"/>
    <property type="project" value="UniProtKB-SubCell"/>
</dbReference>
<organism evidence="7 8">
    <name type="scientific">Mitosporidium daphniae</name>
    <dbReference type="NCBI Taxonomy" id="1485682"/>
    <lineage>
        <taxon>Eukaryota</taxon>
        <taxon>Fungi</taxon>
        <taxon>Fungi incertae sedis</taxon>
        <taxon>Microsporidia</taxon>
        <taxon>Mitosporidium</taxon>
    </lineage>
</organism>
<dbReference type="InterPro" id="IPR012677">
    <property type="entry name" value="Nucleotide-bd_a/b_plait_sf"/>
</dbReference>
<evidence type="ECO:0000256" key="2">
    <source>
        <dbReference type="ARBA" id="ARBA00022884"/>
    </source>
</evidence>
<dbReference type="Gene3D" id="3.30.70.330">
    <property type="match status" value="1"/>
</dbReference>